<dbReference type="Pfam" id="PF18416">
    <property type="entry name" value="GbpA_2"/>
    <property type="match status" value="1"/>
</dbReference>
<proteinExistence type="predicted"/>
<feature type="chain" id="PRO_5041318920" description="N-acetylglucosamine binding protein A domain-containing protein" evidence="1">
    <location>
        <begin position="27"/>
        <end position="647"/>
    </location>
</feature>
<dbReference type="AlphaFoldDB" id="A0AA40X7J1"/>
<keyword evidence="1" id="KW-0732">Signal</keyword>
<feature type="signal peptide" evidence="1">
    <location>
        <begin position="1"/>
        <end position="26"/>
    </location>
</feature>
<organism evidence="3 4">
    <name type="scientific">Rouxiella silvae</name>
    <dbReference type="NCBI Taxonomy" id="1646373"/>
    <lineage>
        <taxon>Bacteria</taxon>
        <taxon>Pseudomonadati</taxon>
        <taxon>Pseudomonadota</taxon>
        <taxon>Gammaproteobacteria</taxon>
        <taxon>Enterobacterales</taxon>
        <taxon>Yersiniaceae</taxon>
        <taxon>Rouxiella</taxon>
    </lineage>
</organism>
<dbReference type="SUPFAM" id="SSF50998">
    <property type="entry name" value="Quinoprotein alcohol dehydrogenase-like"/>
    <property type="match status" value="1"/>
</dbReference>
<dbReference type="InterPro" id="IPR011047">
    <property type="entry name" value="Quinoprotein_ADH-like_sf"/>
</dbReference>
<accession>A0AA40X7J1</accession>
<sequence length="647" mass="71534">MKKTLVGIGLTSLLAVSLLTSVSAIAQGVGQALKPLWSVDFDQTIDKVATTGDGTVVAFVTGIEKYKSAPGFHVVDRSGHVQTSVYNEQGVRRTQVMPFIGKDNGIYIPSTKDNYSAISKYIAANNYQVENYVFQAPKTSNINGVLFSPDYRKIYVMTPHGKLSGSSVYALKLSVSSSGRSPLWRENIENTLNYIVLNDDGSQIYASEYENEAYLLNTEQGETSHIGFPQIRSGDVVQDDQGYLYGPMYAADSSVVKFHPFNNPAVKQWTFDSKQLSPSFRERNYILGLEGQLYESFFNKIYAIDTKTGKELFQIALPIDEGKNNAFTGKLAIDPQTGWAYTSYIQTTPEPLVSVIGFSPDGKQSKTLLVRKGKAEKMSAPAISNGLLYVSVDNTLYNYGLNGQTAVTPVEMVDIKQIEAKDLPQKPHNIAWEVRDEKNNLVELGSVNIDGIDPMLLDKYRWPLLVSEAINNSKGMLKAGVKNEADEIKPIASQSRNHLWLPDFYQAKGYTASLTTTETELRYDPVWVLNTKPSAIITKEGDDLPVGSTIVLSVNDSATQQKSEHTFTVTRSSRFLWAQDFAAFINKEVGELGVSAGEKFSNGNSLASPLTSQYRNKLWVKATTKDDITTSTLSVTYKINKRLADNK</sequence>
<feature type="domain" description="N-acetylglucosamine binding protein A" evidence="2">
    <location>
        <begin position="537"/>
        <end position="624"/>
    </location>
</feature>
<reference evidence="3" key="2">
    <citation type="submission" date="2022-09" db="EMBL/GenBank/DDBJ databases">
        <title>Rouxiella aceris sp. nov., isolated from tree sap and emended description of the genus Rhouxiella.</title>
        <authorList>
            <person name="Kim I.S."/>
        </authorList>
    </citation>
    <scope>NUCLEOTIDE SEQUENCE</scope>
    <source>
        <strain evidence="3">SAP-2</strain>
    </source>
</reference>
<evidence type="ECO:0000259" key="2">
    <source>
        <dbReference type="Pfam" id="PF18416"/>
    </source>
</evidence>
<protein>
    <recommendedName>
        <fullName evidence="2">N-acetylglucosamine binding protein A domain-containing protein</fullName>
    </recommendedName>
</protein>
<evidence type="ECO:0000256" key="1">
    <source>
        <dbReference type="SAM" id="SignalP"/>
    </source>
</evidence>
<dbReference type="InterPro" id="IPR041029">
    <property type="entry name" value="GbpA_2"/>
</dbReference>
<dbReference type="Gene3D" id="3.30.70.2150">
    <property type="match status" value="2"/>
</dbReference>
<name>A0AA40X7J1_9GAMM</name>
<gene>
    <name evidence="3" type="ORF">ITX54_23845</name>
</gene>
<evidence type="ECO:0000313" key="3">
    <source>
        <dbReference type="EMBL" id="MBF6639707.1"/>
    </source>
</evidence>
<dbReference type="Proteomes" id="UP000705283">
    <property type="component" value="Unassembled WGS sequence"/>
</dbReference>
<reference evidence="3" key="1">
    <citation type="submission" date="2020-11" db="EMBL/GenBank/DDBJ databases">
        <authorList>
            <person name="Lee S.D."/>
        </authorList>
    </citation>
    <scope>NUCLEOTIDE SEQUENCE</scope>
    <source>
        <strain evidence="3">SAP-2</strain>
    </source>
</reference>
<dbReference type="EMBL" id="JADMKS010000013">
    <property type="protein sequence ID" value="MBF6639707.1"/>
    <property type="molecule type" value="Genomic_DNA"/>
</dbReference>
<dbReference type="RefSeq" id="WP_194978866.1">
    <property type="nucleotide sequence ID" value="NZ_JADMKS010000013.1"/>
</dbReference>
<evidence type="ECO:0000313" key="4">
    <source>
        <dbReference type="Proteomes" id="UP000705283"/>
    </source>
</evidence>
<comment type="caution">
    <text evidence="3">The sequence shown here is derived from an EMBL/GenBank/DDBJ whole genome shotgun (WGS) entry which is preliminary data.</text>
</comment>